<dbReference type="GO" id="GO:0004222">
    <property type="term" value="F:metalloendopeptidase activity"/>
    <property type="evidence" value="ECO:0007669"/>
    <property type="project" value="InterPro"/>
</dbReference>
<dbReference type="PANTHER" id="PTHR11733:SF167">
    <property type="entry name" value="FI17812P1-RELATED"/>
    <property type="match status" value="1"/>
</dbReference>
<dbReference type="InterPro" id="IPR018497">
    <property type="entry name" value="Peptidase_M13_C"/>
</dbReference>
<dbReference type="WBParaSite" id="SPAL_0001352900.1">
    <property type="protein sequence ID" value="SPAL_0001352900.1"/>
    <property type="gene ID" value="SPAL_0001352900"/>
</dbReference>
<dbReference type="Proteomes" id="UP000046392">
    <property type="component" value="Unplaced"/>
</dbReference>
<protein>
    <submittedName>
        <fullName evidence="4">Peptidase_M13 domain-containing protein</fullName>
    </submittedName>
</protein>
<proteinExistence type="inferred from homology"/>
<dbReference type="GO" id="GO:0016485">
    <property type="term" value="P:protein processing"/>
    <property type="evidence" value="ECO:0007669"/>
    <property type="project" value="TreeGrafter"/>
</dbReference>
<evidence type="ECO:0000313" key="4">
    <source>
        <dbReference type="WBParaSite" id="SPAL_0001352900.1"/>
    </source>
</evidence>
<dbReference type="PRINTS" id="PR00786">
    <property type="entry name" value="NEPRILYSIN"/>
</dbReference>
<dbReference type="Gene3D" id="3.40.390.10">
    <property type="entry name" value="Collagenase (Catalytic Domain)"/>
    <property type="match status" value="2"/>
</dbReference>
<name>A0A0N5C6G1_STREA</name>
<sequence>MYHPTSNKLIVNSDALKEPSFSRYFPNSLNYGYIGFTIAREILRAFDNDNRNKSNVTQFSIEHFKEKSDCFTKQYRLQKENMTDKYIDDLTTLAENIVDNGGLKIAHRAYKKYLQSISEDQINKDAHAPGEIRTIITLSNYKPFSNAFKCKLNTTMNPVDKCEVWKNQKQN</sequence>
<dbReference type="InterPro" id="IPR024079">
    <property type="entry name" value="MetalloPept_cat_dom_sf"/>
</dbReference>
<evidence type="ECO:0000259" key="2">
    <source>
        <dbReference type="Pfam" id="PF01431"/>
    </source>
</evidence>
<comment type="similarity">
    <text evidence="1">Belongs to the peptidase M13 family.</text>
</comment>
<feature type="domain" description="Peptidase M13 C-terminal" evidence="2">
    <location>
        <begin position="2"/>
        <end position="122"/>
    </location>
</feature>
<dbReference type="GO" id="GO:0005886">
    <property type="term" value="C:plasma membrane"/>
    <property type="evidence" value="ECO:0007669"/>
    <property type="project" value="TreeGrafter"/>
</dbReference>
<dbReference type="PANTHER" id="PTHR11733">
    <property type="entry name" value="ZINC METALLOPROTEASE FAMILY M13 NEPRILYSIN-RELATED"/>
    <property type="match status" value="1"/>
</dbReference>
<dbReference type="PROSITE" id="PS51885">
    <property type="entry name" value="NEPRILYSIN"/>
    <property type="match status" value="1"/>
</dbReference>
<evidence type="ECO:0000313" key="3">
    <source>
        <dbReference type="Proteomes" id="UP000046392"/>
    </source>
</evidence>
<keyword evidence="3" id="KW-1185">Reference proteome</keyword>
<reference evidence="4" key="1">
    <citation type="submission" date="2017-02" db="UniProtKB">
        <authorList>
            <consortium name="WormBaseParasite"/>
        </authorList>
    </citation>
    <scope>IDENTIFICATION</scope>
</reference>
<dbReference type="InterPro" id="IPR000718">
    <property type="entry name" value="Peptidase_M13"/>
</dbReference>
<dbReference type="AlphaFoldDB" id="A0A0N5C6G1"/>
<accession>A0A0N5C6G1</accession>
<dbReference type="SUPFAM" id="SSF55486">
    <property type="entry name" value="Metalloproteases ('zincins'), catalytic domain"/>
    <property type="match status" value="1"/>
</dbReference>
<evidence type="ECO:0000256" key="1">
    <source>
        <dbReference type="ARBA" id="ARBA00007357"/>
    </source>
</evidence>
<organism evidence="3 4">
    <name type="scientific">Strongyloides papillosus</name>
    <name type="common">Intestinal threadworm</name>
    <dbReference type="NCBI Taxonomy" id="174720"/>
    <lineage>
        <taxon>Eukaryota</taxon>
        <taxon>Metazoa</taxon>
        <taxon>Ecdysozoa</taxon>
        <taxon>Nematoda</taxon>
        <taxon>Chromadorea</taxon>
        <taxon>Rhabditida</taxon>
        <taxon>Tylenchina</taxon>
        <taxon>Panagrolaimomorpha</taxon>
        <taxon>Strongyloidoidea</taxon>
        <taxon>Strongyloididae</taxon>
        <taxon>Strongyloides</taxon>
    </lineage>
</organism>
<dbReference type="Pfam" id="PF01431">
    <property type="entry name" value="Peptidase_M13"/>
    <property type="match status" value="1"/>
</dbReference>